<evidence type="ECO:0008006" key="5">
    <source>
        <dbReference type="Google" id="ProtNLM"/>
    </source>
</evidence>
<dbReference type="InterPro" id="IPR025339">
    <property type="entry name" value="DUF4245"/>
</dbReference>
<protein>
    <recommendedName>
        <fullName evidence="5">DUF4245 domain-containing protein</fullName>
    </recommendedName>
</protein>
<name>A0A1Q8CMS7_9PSEU</name>
<dbReference type="RefSeq" id="WP_075127364.1">
    <property type="nucleotide sequence ID" value="NZ_MSIE01000038.1"/>
</dbReference>
<feature type="transmembrane region" description="Helical" evidence="2">
    <location>
        <begin position="35"/>
        <end position="53"/>
    </location>
</feature>
<keyword evidence="2" id="KW-1133">Transmembrane helix</keyword>
<accession>A0A1Q8CMS7</accession>
<feature type="compositionally biased region" description="Basic and acidic residues" evidence="1">
    <location>
        <begin position="7"/>
        <end position="17"/>
    </location>
</feature>
<reference evidence="3 4" key="1">
    <citation type="submission" date="2016-12" db="EMBL/GenBank/DDBJ databases">
        <title>The draft genome sequence of Actinophytocola sp. 11-183.</title>
        <authorList>
            <person name="Wang W."/>
            <person name="Yuan L."/>
        </authorList>
    </citation>
    <scope>NUCLEOTIDE SEQUENCE [LARGE SCALE GENOMIC DNA]</scope>
    <source>
        <strain evidence="3 4">11-183</strain>
    </source>
</reference>
<proteinExistence type="predicted"/>
<comment type="caution">
    <text evidence="3">The sequence shown here is derived from an EMBL/GenBank/DDBJ whole genome shotgun (WGS) entry which is preliminary data.</text>
</comment>
<evidence type="ECO:0000256" key="2">
    <source>
        <dbReference type="SAM" id="Phobius"/>
    </source>
</evidence>
<evidence type="ECO:0000313" key="4">
    <source>
        <dbReference type="Proteomes" id="UP000185596"/>
    </source>
</evidence>
<keyword evidence="4" id="KW-1185">Reference proteome</keyword>
<organism evidence="3 4">
    <name type="scientific">Actinophytocola xanthii</name>
    <dbReference type="NCBI Taxonomy" id="1912961"/>
    <lineage>
        <taxon>Bacteria</taxon>
        <taxon>Bacillati</taxon>
        <taxon>Actinomycetota</taxon>
        <taxon>Actinomycetes</taxon>
        <taxon>Pseudonocardiales</taxon>
        <taxon>Pseudonocardiaceae</taxon>
    </lineage>
</organism>
<evidence type="ECO:0000313" key="3">
    <source>
        <dbReference type="EMBL" id="OLF15656.1"/>
    </source>
</evidence>
<dbReference type="EMBL" id="MSIE01000038">
    <property type="protein sequence ID" value="OLF15656.1"/>
    <property type="molecule type" value="Genomic_DNA"/>
</dbReference>
<keyword evidence="2" id="KW-0472">Membrane</keyword>
<keyword evidence="2" id="KW-0812">Transmembrane</keyword>
<feature type="region of interest" description="Disordered" evidence="1">
    <location>
        <begin position="1"/>
        <end position="29"/>
    </location>
</feature>
<dbReference type="OrthoDB" id="4772660at2"/>
<feature type="compositionally biased region" description="Low complexity" evidence="1">
    <location>
        <begin position="18"/>
        <end position="27"/>
    </location>
</feature>
<evidence type="ECO:0000256" key="1">
    <source>
        <dbReference type="SAM" id="MobiDB-lite"/>
    </source>
</evidence>
<sequence length="213" mass="21933">MISTTCEDGRVVDREVDPGGQPQRPGRAGLRMRDMVGAVAVLLAIVGLIVTVTRGCSFDPGGPDVSPDTAPSVDVSAKLDDAVRTVGFPLRRPALPGGWRANSSSTAPVGTGARADVVIRVGWLTPAGRYVQLGQSGGDLAEVVAAETGEAAADTGSVEVGGAEWRTYPSRRDEVAWATTVAGAVTVITGSGDEDEFRVLATAVLEAEPLPRP</sequence>
<dbReference type="Pfam" id="PF14030">
    <property type="entry name" value="DUF4245"/>
    <property type="match status" value="1"/>
</dbReference>
<dbReference type="AlphaFoldDB" id="A0A1Q8CMS7"/>
<gene>
    <name evidence="3" type="ORF">BU204_20670</name>
</gene>
<dbReference type="Proteomes" id="UP000185596">
    <property type="component" value="Unassembled WGS sequence"/>
</dbReference>
<dbReference type="STRING" id="1912961.BU204_20670"/>